<evidence type="ECO:0000313" key="3">
    <source>
        <dbReference type="Proteomes" id="UP000319210"/>
    </source>
</evidence>
<feature type="region of interest" description="Disordered" evidence="1">
    <location>
        <begin position="88"/>
        <end position="123"/>
    </location>
</feature>
<proteinExistence type="predicted"/>
<comment type="caution">
    <text evidence="2">The sequence shown here is derived from an EMBL/GenBank/DDBJ whole genome shotgun (WGS) entry which is preliminary data.</text>
</comment>
<feature type="region of interest" description="Disordered" evidence="1">
    <location>
        <begin position="1"/>
        <end position="59"/>
    </location>
</feature>
<organism evidence="2 3">
    <name type="scientific">Streptomyces cacaoi</name>
    <dbReference type="NCBI Taxonomy" id="1898"/>
    <lineage>
        <taxon>Bacteria</taxon>
        <taxon>Bacillati</taxon>
        <taxon>Actinomycetota</taxon>
        <taxon>Actinomycetes</taxon>
        <taxon>Kitasatosporales</taxon>
        <taxon>Streptomycetaceae</taxon>
        <taxon>Streptomyces</taxon>
    </lineage>
</organism>
<reference evidence="2 3" key="1">
    <citation type="submission" date="2019-06" db="EMBL/GenBank/DDBJ databases">
        <title>Whole genome shotgun sequence of Streptomyces cacaoi subsp. cacaoi NBRC 12748.</title>
        <authorList>
            <person name="Hosoyama A."/>
            <person name="Uohara A."/>
            <person name="Ohji S."/>
            <person name="Ichikawa N."/>
        </authorList>
    </citation>
    <scope>NUCLEOTIDE SEQUENCE [LARGE SCALE GENOMIC DNA]</scope>
    <source>
        <strain evidence="2 3">NBRC 12748</strain>
    </source>
</reference>
<gene>
    <name evidence="2" type="ORF">SCA03_16320</name>
</gene>
<sequence length="123" mass="12481">MRPGPGRAVRTGEPQATATLPGRAEHRRGDTLTVVHRADRPGRPCTREHPKQGPPGTGTDVAVVIAVVVGTAPPAVGGHCSCTAAACAPRSARRTRGPHAALRPAGREPGASRDGSLGPEAVP</sequence>
<dbReference type="Proteomes" id="UP000319210">
    <property type="component" value="Unassembled WGS sequence"/>
</dbReference>
<evidence type="ECO:0000313" key="2">
    <source>
        <dbReference type="EMBL" id="GEB49081.1"/>
    </source>
</evidence>
<feature type="compositionally biased region" description="Basic and acidic residues" evidence="1">
    <location>
        <begin position="23"/>
        <end position="51"/>
    </location>
</feature>
<accession>A0A4Y3QV11</accession>
<dbReference type="AlphaFoldDB" id="A0A4Y3QV11"/>
<name>A0A4Y3QV11_STRCI</name>
<protein>
    <submittedName>
        <fullName evidence="2">Uncharacterized protein</fullName>
    </submittedName>
</protein>
<evidence type="ECO:0000256" key="1">
    <source>
        <dbReference type="SAM" id="MobiDB-lite"/>
    </source>
</evidence>
<dbReference type="EMBL" id="BJMM01000006">
    <property type="protein sequence ID" value="GEB49081.1"/>
    <property type="molecule type" value="Genomic_DNA"/>
</dbReference>
<keyword evidence="3" id="KW-1185">Reference proteome</keyword>